<sequence>MTEVAAVEPQQKSHPVWLGGASAMMAVCITHPIDQTKIRSQTQAVRRGMIETARNTVRGGGVIRLWDGLSGSLLRQATYSMARFGVYNYLKDRDRRAGRPKSRMRLVGNGAVAGLIAGLIGSPAELVMVRMSADGVKPPEKRFRYKNALDGLIRIAREEGLSSTFRGWGAASLRSVIMNGSQLSCYDMIKEALFKTGYFSDNVPLHLLTAVLGGTIAVTAVAPVDVMKSRIQFSSSPGTSAMSIVSTSLKQEGFSVLFRGWLPAWLRMAPTTMLTFAFFEQMKRVF</sequence>
<feature type="transmembrane region" description="Helical" evidence="11">
    <location>
        <begin position="106"/>
        <end position="124"/>
    </location>
</feature>
<dbReference type="PRINTS" id="PR00784">
    <property type="entry name" value="MTUNCOUPLING"/>
</dbReference>
<keyword evidence="6 11" id="KW-1133">Transmembrane helix</keyword>
<evidence type="ECO:0000256" key="1">
    <source>
        <dbReference type="ARBA" id="ARBA00004225"/>
    </source>
</evidence>
<keyword evidence="13" id="KW-1185">Reference proteome</keyword>
<dbReference type="Proteomes" id="UP000193986">
    <property type="component" value="Unassembled WGS sequence"/>
</dbReference>
<evidence type="ECO:0000256" key="7">
    <source>
        <dbReference type="ARBA" id="ARBA00023128"/>
    </source>
</evidence>
<dbReference type="Pfam" id="PF00153">
    <property type="entry name" value="Mito_carr"/>
    <property type="match status" value="3"/>
</dbReference>
<keyword evidence="7" id="KW-0496">Mitochondrion</keyword>
<organism evidence="12 13">
    <name type="scientific">Naematelia encephala</name>
    <dbReference type="NCBI Taxonomy" id="71784"/>
    <lineage>
        <taxon>Eukaryota</taxon>
        <taxon>Fungi</taxon>
        <taxon>Dikarya</taxon>
        <taxon>Basidiomycota</taxon>
        <taxon>Agaricomycotina</taxon>
        <taxon>Tremellomycetes</taxon>
        <taxon>Tremellales</taxon>
        <taxon>Naemateliaceae</taxon>
        <taxon>Naematelia</taxon>
    </lineage>
</organism>
<feature type="repeat" description="Solcar" evidence="9">
    <location>
        <begin position="11"/>
        <end position="93"/>
    </location>
</feature>
<comment type="similarity">
    <text evidence="2 10">Belongs to the mitochondrial carrier (TC 2.A.29) family.</text>
</comment>
<keyword evidence="5" id="KW-0677">Repeat</keyword>
<evidence type="ECO:0000256" key="2">
    <source>
        <dbReference type="ARBA" id="ARBA00006375"/>
    </source>
</evidence>
<feature type="repeat" description="Solcar" evidence="9">
    <location>
        <begin position="201"/>
        <end position="285"/>
    </location>
</feature>
<dbReference type="InterPro" id="IPR002067">
    <property type="entry name" value="MCP"/>
</dbReference>
<evidence type="ECO:0000256" key="5">
    <source>
        <dbReference type="ARBA" id="ARBA00022737"/>
    </source>
</evidence>
<feature type="transmembrane region" description="Helical" evidence="11">
    <location>
        <begin position="203"/>
        <end position="224"/>
    </location>
</feature>
<evidence type="ECO:0000256" key="11">
    <source>
        <dbReference type="SAM" id="Phobius"/>
    </source>
</evidence>
<evidence type="ECO:0000256" key="6">
    <source>
        <dbReference type="ARBA" id="ARBA00022989"/>
    </source>
</evidence>
<dbReference type="InterPro" id="IPR050391">
    <property type="entry name" value="Mito_Metabolite_Transporter"/>
</dbReference>
<protein>
    <submittedName>
        <fullName evidence="12">Dicarboxylic acid transporter</fullName>
    </submittedName>
</protein>
<evidence type="ECO:0000256" key="9">
    <source>
        <dbReference type="PROSITE-ProRule" id="PRU00282"/>
    </source>
</evidence>
<comment type="subcellular location">
    <subcellularLocation>
        <location evidence="1">Mitochondrion membrane</location>
        <topology evidence="1">Multi-pass membrane protein</topology>
    </subcellularLocation>
</comment>
<keyword evidence="3 10" id="KW-0813">Transport</keyword>
<dbReference type="GO" id="GO:0055085">
    <property type="term" value="P:transmembrane transport"/>
    <property type="evidence" value="ECO:0007669"/>
    <property type="project" value="InterPro"/>
</dbReference>
<dbReference type="InterPro" id="IPR023395">
    <property type="entry name" value="MCP_dom_sf"/>
</dbReference>
<dbReference type="EMBL" id="MCFC01000021">
    <property type="protein sequence ID" value="ORY30231.1"/>
    <property type="molecule type" value="Genomic_DNA"/>
</dbReference>
<dbReference type="OrthoDB" id="448427at2759"/>
<keyword evidence="4 9" id="KW-0812">Transmembrane</keyword>
<feature type="repeat" description="Solcar" evidence="9">
    <location>
        <begin position="101"/>
        <end position="192"/>
    </location>
</feature>
<comment type="caution">
    <text evidence="12">The sequence shown here is derived from an EMBL/GenBank/DDBJ whole genome shotgun (WGS) entry which is preliminary data.</text>
</comment>
<dbReference type="SUPFAM" id="SSF103506">
    <property type="entry name" value="Mitochondrial carrier"/>
    <property type="match status" value="1"/>
</dbReference>
<dbReference type="AlphaFoldDB" id="A0A1Y2B5W2"/>
<dbReference type="InterPro" id="IPR018108">
    <property type="entry name" value="MCP_transmembrane"/>
</dbReference>
<evidence type="ECO:0000256" key="3">
    <source>
        <dbReference type="ARBA" id="ARBA00022448"/>
    </source>
</evidence>
<dbReference type="GO" id="GO:0031966">
    <property type="term" value="C:mitochondrial membrane"/>
    <property type="evidence" value="ECO:0007669"/>
    <property type="project" value="UniProtKB-SubCell"/>
</dbReference>
<evidence type="ECO:0000256" key="8">
    <source>
        <dbReference type="ARBA" id="ARBA00023136"/>
    </source>
</evidence>
<dbReference type="PANTHER" id="PTHR45618">
    <property type="entry name" value="MITOCHONDRIAL DICARBOXYLATE CARRIER-RELATED"/>
    <property type="match status" value="1"/>
</dbReference>
<evidence type="ECO:0000313" key="12">
    <source>
        <dbReference type="EMBL" id="ORY30231.1"/>
    </source>
</evidence>
<gene>
    <name evidence="12" type="ORF">BCR39DRAFT_530110</name>
</gene>
<evidence type="ECO:0000256" key="10">
    <source>
        <dbReference type="RuleBase" id="RU000488"/>
    </source>
</evidence>
<evidence type="ECO:0000256" key="4">
    <source>
        <dbReference type="ARBA" id="ARBA00022692"/>
    </source>
</evidence>
<accession>A0A1Y2B5W2</accession>
<dbReference type="Gene3D" id="1.50.40.10">
    <property type="entry name" value="Mitochondrial carrier domain"/>
    <property type="match status" value="1"/>
</dbReference>
<dbReference type="InParanoid" id="A0A1Y2B5W2"/>
<evidence type="ECO:0000313" key="13">
    <source>
        <dbReference type="Proteomes" id="UP000193986"/>
    </source>
</evidence>
<keyword evidence="8 9" id="KW-0472">Membrane</keyword>
<name>A0A1Y2B5W2_9TREE</name>
<proteinExistence type="inferred from homology"/>
<dbReference type="PROSITE" id="PS50920">
    <property type="entry name" value="SOLCAR"/>
    <property type="match status" value="3"/>
</dbReference>
<reference evidence="12 13" key="1">
    <citation type="submission" date="2016-07" db="EMBL/GenBank/DDBJ databases">
        <title>Pervasive Adenine N6-methylation of Active Genes in Fungi.</title>
        <authorList>
            <consortium name="DOE Joint Genome Institute"/>
            <person name="Mondo S.J."/>
            <person name="Dannebaum R.O."/>
            <person name="Kuo R.C."/>
            <person name="Labutti K."/>
            <person name="Haridas S."/>
            <person name="Kuo A."/>
            <person name="Salamov A."/>
            <person name="Ahrendt S.R."/>
            <person name="Lipzen A."/>
            <person name="Sullivan W."/>
            <person name="Andreopoulos W.B."/>
            <person name="Clum A."/>
            <person name="Lindquist E."/>
            <person name="Daum C."/>
            <person name="Ramamoorthy G.K."/>
            <person name="Gryganskyi A."/>
            <person name="Culley D."/>
            <person name="Magnuson J.K."/>
            <person name="James T.Y."/>
            <person name="O'Malley M.A."/>
            <person name="Stajich J.E."/>
            <person name="Spatafora J.W."/>
            <person name="Visel A."/>
            <person name="Grigoriev I.V."/>
        </authorList>
    </citation>
    <scope>NUCLEOTIDE SEQUENCE [LARGE SCALE GENOMIC DNA]</scope>
    <source>
        <strain evidence="12 13">68-887.2</strain>
    </source>
</reference>